<protein>
    <recommendedName>
        <fullName evidence="3">PAP2 superfamily protein</fullName>
    </recommendedName>
</protein>
<dbReference type="InterPro" id="IPR036938">
    <property type="entry name" value="PAP2/HPO_sf"/>
</dbReference>
<dbReference type="AlphaFoldDB" id="A0A542DMQ5"/>
<name>A0A542DMQ5_AMYCI</name>
<reference evidence="1 2" key="1">
    <citation type="submission" date="2019-06" db="EMBL/GenBank/DDBJ databases">
        <title>Sequencing the genomes of 1000 actinobacteria strains.</title>
        <authorList>
            <person name="Klenk H.-P."/>
        </authorList>
    </citation>
    <scope>NUCLEOTIDE SEQUENCE [LARGE SCALE GENOMIC DNA]</scope>
    <source>
        <strain evidence="1 2">DSM 45679</strain>
    </source>
</reference>
<comment type="caution">
    <text evidence="1">The sequence shown here is derived from an EMBL/GenBank/DDBJ whole genome shotgun (WGS) entry which is preliminary data.</text>
</comment>
<organism evidence="1 2">
    <name type="scientific">Amycolatopsis cihanbeyliensis</name>
    <dbReference type="NCBI Taxonomy" id="1128664"/>
    <lineage>
        <taxon>Bacteria</taxon>
        <taxon>Bacillati</taxon>
        <taxon>Actinomycetota</taxon>
        <taxon>Actinomycetes</taxon>
        <taxon>Pseudonocardiales</taxon>
        <taxon>Pseudonocardiaceae</taxon>
        <taxon>Amycolatopsis</taxon>
    </lineage>
</organism>
<dbReference type="EMBL" id="VFML01000001">
    <property type="protein sequence ID" value="TQJ04359.1"/>
    <property type="molecule type" value="Genomic_DNA"/>
</dbReference>
<dbReference type="RefSeq" id="WP_246076502.1">
    <property type="nucleotide sequence ID" value="NZ_VFML01000001.1"/>
</dbReference>
<dbReference type="InterPro" id="IPR016119">
    <property type="entry name" value="Br/Cl_peroxidase_C"/>
</dbReference>
<dbReference type="CDD" id="cd03398">
    <property type="entry name" value="PAP2_haloperoxidase"/>
    <property type="match status" value="1"/>
</dbReference>
<keyword evidence="2" id="KW-1185">Reference proteome</keyword>
<dbReference type="SUPFAM" id="SSF48317">
    <property type="entry name" value="Acid phosphatase/Vanadium-dependent haloperoxidase"/>
    <property type="match status" value="1"/>
</dbReference>
<dbReference type="PANTHER" id="PTHR34599:SF1">
    <property type="entry name" value="PHOSPHATIDIC ACID PHOSPHATASE TYPE 2_HALOPEROXIDASE DOMAIN-CONTAINING PROTEIN"/>
    <property type="match status" value="1"/>
</dbReference>
<evidence type="ECO:0008006" key="3">
    <source>
        <dbReference type="Google" id="ProtNLM"/>
    </source>
</evidence>
<gene>
    <name evidence="1" type="ORF">FB471_4147</name>
</gene>
<dbReference type="PANTHER" id="PTHR34599">
    <property type="entry name" value="PEROXIDASE-RELATED"/>
    <property type="match status" value="1"/>
</dbReference>
<dbReference type="Gene3D" id="1.10.606.10">
    <property type="entry name" value="Vanadium-containing Chloroperoxidase, domain 2"/>
    <property type="match status" value="1"/>
</dbReference>
<evidence type="ECO:0000313" key="1">
    <source>
        <dbReference type="EMBL" id="TQJ04359.1"/>
    </source>
</evidence>
<dbReference type="GO" id="GO:0004601">
    <property type="term" value="F:peroxidase activity"/>
    <property type="evidence" value="ECO:0007669"/>
    <property type="project" value="InterPro"/>
</dbReference>
<dbReference type="Proteomes" id="UP000320876">
    <property type="component" value="Unassembled WGS sequence"/>
</dbReference>
<sequence>MSDRAMEARQKRVAAAETLTRLPWPDQVNNGEESDFSGFVANYSKGLPHDKVGEVEPAAYQALLRALSTGRPDDFERVPQGVRKARPFVNPQAGLAFAVEGPDPQALTIAPAPRIDSARNSAEAVEVYWMALCRDVPFAEFDRHPLACKAAAELSDLSDYRAPRDEGEVTPALLFRGDTRGDLRGPYLSQFLFRDIRYGTLCVPQLNDTVPEGKDFLCDFDSWLDVQRGLDVPVPKPSKKERRYLRTPRDLANYVHFDALYQAYLNACLILLDLGADVDSGNPYQHSGNQQGFGTYGPPAVLSLVTEVATRALKAVWHQKWFVHRRLRPEAFGGRVHAHLTGLRDYPMIDGEILDSVAVKLTHEKFGSFLLPQAFPEGSPMHPAYGAGHATVAGACVTVLKAWFDESWVLPDPVVPDAKGTGLQPYTGRDADRLTVGGELDKLAANISIGRNMAGVHWRTDYSESIQLGEAVAIGVLRDHLRVTNETASLGLTRFDGTRITI</sequence>
<proteinExistence type="predicted"/>
<dbReference type="InterPro" id="IPR052559">
    <property type="entry name" value="V-haloperoxidase"/>
</dbReference>
<accession>A0A542DMQ5</accession>
<evidence type="ECO:0000313" key="2">
    <source>
        <dbReference type="Proteomes" id="UP000320876"/>
    </source>
</evidence>